<feature type="non-terminal residue" evidence="1">
    <location>
        <position position="1"/>
    </location>
</feature>
<evidence type="ECO:0000313" key="1">
    <source>
        <dbReference type="EMBL" id="GIL72399.1"/>
    </source>
</evidence>
<keyword evidence="2" id="KW-1185">Reference proteome</keyword>
<dbReference type="Proteomes" id="UP000747110">
    <property type="component" value="Unassembled WGS sequence"/>
</dbReference>
<name>A0A8J4FIP0_9CHLO</name>
<reference evidence="1" key="1">
    <citation type="journal article" date="2021" name="Proc. Natl. Acad. Sci. U.S.A.">
        <title>Three genomes in the algal genus Volvox reveal the fate of a haploid sex-determining region after a transition to homothallism.</title>
        <authorList>
            <person name="Yamamoto K."/>
            <person name="Hamaji T."/>
            <person name="Kawai-Toyooka H."/>
            <person name="Matsuzaki R."/>
            <person name="Takahashi F."/>
            <person name="Nishimura Y."/>
            <person name="Kawachi M."/>
            <person name="Noguchi H."/>
            <person name="Minakuchi Y."/>
            <person name="Umen J.G."/>
            <person name="Toyoda A."/>
            <person name="Nozaki H."/>
        </authorList>
    </citation>
    <scope>NUCLEOTIDE SEQUENCE</scope>
    <source>
        <strain evidence="1">NIES-3786</strain>
    </source>
</reference>
<comment type="caution">
    <text evidence="1">The sequence shown here is derived from an EMBL/GenBank/DDBJ whole genome shotgun (WGS) entry which is preliminary data.</text>
</comment>
<proteinExistence type="predicted"/>
<dbReference type="EMBL" id="BNCP01000004">
    <property type="protein sequence ID" value="GIL72399.1"/>
    <property type="molecule type" value="Genomic_DNA"/>
</dbReference>
<feature type="non-terminal residue" evidence="1">
    <location>
        <position position="103"/>
    </location>
</feature>
<sequence>PPLALPGSAPSSSLSVMPGVDRTMWAQARTAAVTAVCCAVEARKNRNGVRSRFGCGSVCGNDLIVNSTGVKDVDLATASVTRRCSDYGIPLKLRQTGTIASTS</sequence>
<gene>
    <name evidence="1" type="ORF">Vretifemale_2762</name>
</gene>
<evidence type="ECO:0000313" key="2">
    <source>
        <dbReference type="Proteomes" id="UP000747110"/>
    </source>
</evidence>
<protein>
    <submittedName>
        <fullName evidence="1">Uncharacterized protein</fullName>
    </submittedName>
</protein>
<dbReference type="AlphaFoldDB" id="A0A8J4FIP0"/>
<accession>A0A8J4FIP0</accession>
<organism evidence="1 2">
    <name type="scientific">Volvox reticuliferus</name>
    <dbReference type="NCBI Taxonomy" id="1737510"/>
    <lineage>
        <taxon>Eukaryota</taxon>
        <taxon>Viridiplantae</taxon>
        <taxon>Chlorophyta</taxon>
        <taxon>core chlorophytes</taxon>
        <taxon>Chlorophyceae</taxon>
        <taxon>CS clade</taxon>
        <taxon>Chlamydomonadales</taxon>
        <taxon>Volvocaceae</taxon>
        <taxon>Volvox</taxon>
    </lineage>
</organism>